<evidence type="ECO:0000313" key="5">
    <source>
        <dbReference type="Proteomes" id="UP001183202"/>
    </source>
</evidence>
<dbReference type="SUPFAM" id="SSF53474">
    <property type="entry name" value="alpha/beta-Hydrolases"/>
    <property type="match status" value="1"/>
</dbReference>
<keyword evidence="2" id="KW-0378">Hydrolase</keyword>
<dbReference type="Gene3D" id="3.40.50.1820">
    <property type="entry name" value="alpha/beta hydrolase"/>
    <property type="match status" value="1"/>
</dbReference>
<dbReference type="InterPro" id="IPR006311">
    <property type="entry name" value="TAT_signal"/>
</dbReference>
<dbReference type="InterPro" id="IPR050955">
    <property type="entry name" value="Plant_Biomass_Hydrol_Est"/>
</dbReference>
<evidence type="ECO:0000256" key="2">
    <source>
        <dbReference type="ARBA" id="ARBA00022801"/>
    </source>
</evidence>
<accession>A0ABU2N590</accession>
<dbReference type="PROSITE" id="PS51318">
    <property type="entry name" value="TAT"/>
    <property type="match status" value="1"/>
</dbReference>
<protein>
    <recommendedName>
        <fullName evidence="3">Phospholipase/carboxylesterase/thioesterase domain-containing protein</fullName>
    </recommendedName>
</protein>
<dbReference type="PROSITE" id="PS51257">
    <property type="entry name" value="PROKAR_LIPOPROTEIN"/>
    <property type="match status" value="1"/>
</dbReference>
<dbReference type="PANTHER" id="PTHR43037:SF5">
    <property type="entry name" value="FERULOYL ESTERASE"/>
    <property type="match status" value="1"/>
</dbReference>
<evidence type="ECO:0000256" key="1">
    <source>
        <dbReference type="ARBA" id="ARBA00022729"/>
    </source>
</evidence>
<gene>
    <name evidence="4" type="ORF">RM445_06130</name>
</gene>
<comment type="caution">
    <text evidence="4">The sequence shown here is derived from an EMBL/GenBank/DDBJ whole genome shotgun (WGS) entry which is preliminary data.</text>
</comment>
<evidence type="ECO:0000313" key="4">
    <source>
        <dbReference type="EMBL" id="MDT0349101.1"/>
    </source>
</evidence>
<keyword evidence="1" id="KW-0732">Signal</keyword>
<keyword evidence="5" id="KW-1185">Reference proteome</keyword>
<sequence>MQSLGRRRVLRFLGAAAAVAAIGGCTGGLPGVSPLNWGASAGAARLTARPAAAGSAFPAPAPGLHALDLGPGPEVLVRVPAPSEDDAGPQRLVLTLHGASGDARGGLAPLLPLADAHRLLLVAPSSRDSTWDVITQGRWGSDVRRIDDALTQVFATHPVDPTRLAISGFSDGASYALSLGLANADRFTHIIAFSPGFLVPTPRTGTPHVYLSHGRADTVLPIDRTSRRIVPGLRAAGIPVEVHEFDGPHVVPPDIAENAARWLTSP</sequence>
<feature type="domain" description="Phospholipase/carboxylesterase/thioesterase" evidence="3">
    <location>
        <begin position="156"/>
        <end position="246"/>
    </location>
</feature>
<dbReference type="Pfam" id="PF02230">
    <property type="entry name" value="Abhydrolase_2"/>
    <property type="match status" value="1"/>
</dbReference>
<name>A0ABU2N590_9PSEU</name>
<organism evidence="4 5">
    <name type="scientific">Pseudonocardia charpentierae</name>
    <dbReference type="NCBI Taxonomy" id="3075545"/>
    <lineage>
        <taxon>Bacteria</taxon>
        <taxon>Bacillati</taxon>
        <taxon>Actinomycetota</taxon>
        <taxon>Actinomycetes</taxon>
        <taxon>Pseudonocardiales</taxon>
        <taxon>Pseudonocardiaceae</taxon>
        <taxon>Pseudonocardia</taxon>
    </lineage>
</organism>
<evidence type="ECO:0000259" key="3">
    <source>
        <dbReference type="Pfam" id="PF02230"/>
    </source>
</evidence>
<reference evidence="5" key="1">
    <citation type="submission" date="2023-07" db="EMBL/GenBank/DDBJ databases">
        <title>30 novel species of actinomycetes from the DSMZ collection.</title>
        <authorList>
            <person name="Nouioui I."/>
        </authorList>
    </citation>
    <scope>NUCLEOTIDE SEQUENCE [LARGE SCALE GENOMIC DNA]</scope>
    <source>
        <strain evidence="5">DSM 45834</strain>
    </source>
</reference>
<dbReference type="Proteomes" id="UP001183202">
    <property type="component" value="Unassembled WGS sequence"/>
</dbReference>
<dbReference type="RefSeq" id="WP_311555080.1">
    <property type="nucleotide sequence ID" value="NZ_JAVREJ010000003.1"/>
</dbReference>
<dbReference type="EMBL" id="JAVREJ010000003">
    <property type="protein sequence ID" value="MDT0349101.1"/>
    <property type="molecule type" value="Genomic_DNA"/>
</dbReference>
<dbReference type="InterPro" id="IPR003140">
    <property type="entry name" value="PLipase/COase/thioEstase"/>
</dbReference>
<dbReference type="PANTHER" id="PTHR43037">
    <property type="entry name" value="UNNAMED PRODUCT-RELATED"/>
    <property type="match status" value="1"/>
</dbReference>
<proteinExistence type="predicted"/>
<dbReference type="InterPro" id="IPR029058">
    <property type="entry name" value="AB_hydrolase_fold"/>
</dbReference>